<dbReference type="Proteomes" id="UP000515145">
    <property type="component" value="Chromosome 21"/>
</dbReference>
<sequence>MAVDEEKLQNILRELKGSEIKECVPHVEELMKKPQILHSDVLDLLTVVVTSLPSKKPETARQQAPRFCYVKTGETYGAHETIVKKVKRRKWRSLKQVRKTKNMQGCDIIIVFCPITSRTGSDSEAVKRHAAVSSNNKPVIVVLMHHTRDKEFSPGERKWFEDPRFVLEVHVLFHETQGGLLQCAQNRQAVSRIKDQVRNPYKNQM</sequence>
<gene>
    <name evidence="2" type="primary">LOC114426661</name>
</gene>
<dbReference type="PANTHER" id="PTHR34488">
    <property type="entry name" value="SI:CH211-245H14.1-RELATED"/>
    <property type="match status" value="1"/>
</dbReference>
<dbReference type="PANTHER" id="PTHR34488:SF1">
    <property type="entry name" value="SI:CH211-245H14.1-RELATED"/>
    <property type="match status" value="1"/>
</dbReference>
<dbReference type="GeneID" id="114426661"/>
<evidence type="ECO:0000313" key="1">
    <source>
        <dbReference type="Proteomes" id="UP000515145"/>
    </source>
</evidence>
<dbReference type="OrthoDB" id="8446971at2759"/>
<dbReference type="RefSeq" id="XP_028250006.1">
    <property type="nucleotide sequence ID" value="XM_028394205.1"/>
</dbReference>
<reference evidence="2" key="1">
    <citation type="submission" date="2025-08" db="UniProtKB">
        <authorList>
            <consortium name="RefSeq"/>
        </authorList>
    </citation>
    <scope>IDENTIFICATION</scope>
</reference>
<dbReference type="AlphaFoldDB" id="A0A6P7HE37"/>
<name>A0A6P7HE37_9TELE</name>
<evidence type="ECO:0000313" key="2">
    <source>
        <dbReference type="RefSeq" id="XP_028250006.1"/>
    </source>
</evidence>
<proteinExistence type="predicted"/>
<keyword evidence="1" id="KW-1185">Reference proteome</keyword>
<protein>
    <submittedName>
        <fullName evidence="2">Uncharacterized protein LOC114426661 isoform X1</fullName>
    </submittedName>
</protein>
<dbReference type="InParanoid" id="A0A6P7HE37"/>
<organism evidence="1 2">
    <name type="scientific">Parambassis ranga</name>
    <name type="common">Indian glassy fish</name>
    <dbReference type="NCBI Taxonomy" id="210632"/>
    <lineage>
        <taxon>Eukaryota</taxon>
        <taxon>Metazoa</taxon>
        <taxon>Chordata</taxon>
        <taxon>Craniata</taxon>
        <taxon>Vertebrata</taxon>
        <taxon>Euteleostomi</taxon>
        <taxon>Actinopterygii</taxon>
        <taxon>Neopterygii</taxon>
        <taxon>Teleostei</taxon>
        <taxon>Neoteleostei</taxon>
        <taxon>Acanthomorphata</taxon>
        <taxon>Ovalentaria</taxon>
        <taxon>Ambassidae</taxon>
        <taxon>Parambassis</taxon>
    </lineage>
</organism>
<accession>A0A6P7HE37</accession>